<accession>A0ABR6N3C7</accession>
<reference evidence="1 2" key="1">
    <citation type="submission" date="2020-08" db="EMBL/GenBank/DDBJ databases">
        <title>Genomic Encyclopedia of Type Strains, Phase IV (KMG-IV): sequencing the most valuable type-strain genomes for metagenomic binning, comparative biology and taxonomic classification.</title>
        <authorList>
            <person name="Goeker M."/>
        </authorList>
    </citation>
    <scope>NUCLEOTIDE SEQUENCE [LARGE SCALE GENOMIC DNA]</scope>
    <source>
        <strain evidence="1 2">DSM 101535</strain>
    </source>
</reference>
<protein>
    <recommendedName>
        <fullName evidence="3">HTH cro/C1-type domain-containing protein</fullName>
    </recommendedName>
</protein>
<dbReference type="RefSeq" id="WP_184033732.1">
    <property type="nucleotide sequence ID" value="NZ_BAABAR010000007.1"/>
</dbReference>
<name>A0ABR6N3C7_9SPHN</name>
<organism evidence="1 2">
    <name type="scientific">Sphingomonas endophytica</name>
    <dbReference type="NCBI Taxonomy" id="869719"/>
    <lineage>
        <taxon>Bacteria</taxon>
        <taxon>Pseudomonadati</taxon>
        <taxon>Pseudomonadota</taxon>
        <taxon>Alphaproteobacteria</taxon>
        <taxon>Sphingomonadales</taxon>
        <taxon>Sphingomonadaceae</taxon>
        <taxon>Sphingomonas</taxon>
    </lineage>
</organism>
<dbReference type="EMBL" id="JACIJN010000002">
    <property type="protein sequence ID" value="MBB5725034.1"/>
    <property type="molecule type" value="Genomic_DNA"/>
</dbReference>
<evidence type="ECO:0000313" key="2">
    <source>
        <dbReference type="Proteomes" id="UP000560131"/>
    </source>
</evidence>
<dbReference type="Proteomes" id="UP000560131">
    <property type="component" value="Unassembled WGS sequence"/>
</dbReference>
<keyword evidence="2" id="KW-1185">Reference proteome</keyword>
<gene>
    <name evidence="1" type="ORF">FHS97_000942</name>
</gene>
<sequence>MKMHLGARVPNEGARKIARSIARDFGGDLDRAAARMRTSATFLQRMIDGTMEPGFATGNLLARLCGVRAGDFNRPAEAGWFDGDAARMAA</sequence>
<proteinExistence type="predicted"/>
<evidence type="ECO:0000313" key="1">
    <source>
        <dbReference type="EMBL" id="MBB5725034.1"/>
    </source>
</evidence>
<evidence type="ECO:0008006" key="3">
    <source>
        <dbReference type="Google" id="ProtNLM"/>
    </source>
</evidence>
<comment type="caution">
    <text evidence="1">The sequence shown here is derived from an EMBL/GenBank/DDBJ whole genome shotgun (WGS) entry which is preliminary data.</text>
</comment>